<dbReference type="Proteomes" id="UP001497522">
    <property type="component" value="Chromosome 8"/>
</dbReference>
<keyword evidence="2" id="KW-1185">Reference proteome</keyword>
<evidence type="ECO:0000313" key="2">
    <source>
        <dbReference type="Proteomes" id="UP001497522"/>
    </source>
</evidence>
<sequence length="117" mass="12827">MMLPLCSIASAVEGSPEDDVAVLVFLRGGAMKPRLSYPMERARFEQALIWLRRRAVAASMTVEQFLNQDGVDYRLTIQCGLRSAQLAIQCGLRSAQLAIQCGLRSAQLAIQCGLRSV</sequence>
<organism evidence="1 2">
    <name type="scientific">Sphagnum jensenii</name>
    <dbReference type="NCBI Taxonomy" id="128206"/>
    <lineage>
        <taxon>Eukaryota</taxon>
        <taxon>Viridiplantae</taxon>
        <taxon>Streptophyta</taxon>
        <taxon>Embryophyta</taxon>
        <taxon>Bryophyta</taxon>
        <taxon>Sphagnophytina</taxon>
        <taxon>Sphagnopsida</taxon>
        <taxon>Sphagnales</taxon>
        <taxon>Sphagnaceae</taxon>
        <taxon>Sphagnum</taxon>
    </lineage>
</organism>
<gene>
    <name evidence="1" type="ORF">CSSPJE1EN2_LOCUS23055</name>
</gene>
<proteinExistence type="predicted"/>
<evidence type="ECO:0000313" key="1">
    <source>
        <dbReference type="EMBL" id="CAK9881699.1"/>
    </source>
</evidence>
<name>A0ABP1BYZ7_9BRYO</name>
<accession>A0ABP1BYZ7</accession>
<protein>
    <submittedName>
        <fullName evidence="1">Uncharacterized protein</fullName>
    </submittedName>
</protein>
<dbReference type="EMBL" id="OZ023709">
    <property type="protein sequence ID" value="CAK9881699.1"/>
    <property type="molecule type" value="Genomic_DNA"/>
</dbReference>
<reference evidence="1" key="1">
    <citation type="submission" date="2024-03" db="EMBL/GenBank/DDBJ databases">
        <authorList>
            <consortium name="ELIXIR-Norway"/>
            <consortium name="Elixir Norway"/>
        </authorList>
    </citation>
    <scope>NUCLEOTIDE SEQUENCE</scope>
</reference>